<dbReference type="Proteomes" id="UP000887576">
    <property type="component" value="Unplaced"/>
</dbReference>
<protein>
    <submittedName>
        <fullName evidence="2">Uncharacterized protein</fullName>
    </submittedName>
</protein>
<reference evidence="2" key="1">
    <citation type="submission" date="2022-11" db="UniProtKB">
        <authorList>
            <consortium name="WormBaseParasite"/>
        </authorList>
    </citation>
    <scope>IDENTIFICATION</scope>
</reference>
<organism evidence="1 2">
    <name type="scientific">Panagrolaimus sp. JU765</name>
    <dbReference type="NCBI Taxonomy" id="591449"/>
    <lineage>
        <taxon>Eukaryota</taxon>
        <taxon>Metazoa</taxon>
        <taxon>Ecdysozoa</taxon>
        <taxon>Nematoda</taxon>
        <taxon>Chromadorea</taxon>
        <taxon>Rhabditida</taxon>
        <taxon>Tylenchina</taxon>
        <taxon>Panagrolaimomorpha</taxon>
        <taxon>Panagrolaimoidea</taxon>
        <taxon>Panagrolaimidae</taxon>
        <taxon>Panagrolaimus</taxon>
    </lineage>
</organism>
<evidence type="ECO:0000313" key="1">
    <source>
        <dbReference type="Proteomes" id="UP000887576"/>
    </source>
</evidence>
<sequence>MFQPSSSSAFITFVCDILQQIQIEELLVETYCHITELLEPEQSDLFYHLLEAAKFVTKLQITCYRYIFPAFAELHNKLEYVEFLDYSGSIETFNSLPHYPSRIRLNFGVDYDSSVLENLTKKADDSLSFLFLDHCIPIEDLEQFLQTAKFKKGCEIYCVLQNSEGKRIHIFMTFISDEQGFEIETFPRRCSLIIANQKYDVEKKRILSLLVVESIYDYYYDCKYASWGVPFYVIMKTQPTERLFLDCIVDDTFECLYEEKNYVLQNVEENDWIKIIFNEDDAYVHYSHQMLESNFPRNDYLSAQERLEDINNILGSKITTIKAEMLSETIENLENGRICVSM</sequence>
<name>A0AC34PX06_9BILA</name>
<proteinExistence type="predicted"/>
<accession>A0AC34PX06</accession>
<dbReference type="WBParaSite" id="JU765_v2.g10798.t1">
    <property type="protein sequence ID" value="JU765_v2.g10798.t1"/>
    <property type="gene ID" value="JU765_v2.g10798"/>
</dbReference>
<evidence type="ECO:0000313" key="2">
    <source>
        <dbReference type="WBParaSite" id="JU765_v2.g10798.t1"/>
    </source>
</evidence>